<feature type="domain" description="Helicase-associated" evidence="6">
    <location>
        <begin position="290"/>
        <end position="385"/>
    </location>
</feature>
<reference evidence="7 8" key="1">
    <citation type="submission" date="2024-02" db="EMBL/GenBank/DDBJ databases">
        <authorList>
            <person name="Chen Y."/>
            <person name="Shah S."/>
            <person name="Dougan E. K."/>
            <person name="Thang M."/>
            <person name="Chan C."/>
        </authorList>
    </citation>
    <scope>NUCLEOTIDE SEQUENCE [LARGE SCALE GENOMIC DNA]</scope>
</reference>
<keyword evidence="4" id="KW-0347">Helicase</keyword>
<dbReference type="InterPro" id="IPR048333">
    <property type="entry name" value="HA2_WH"/>
</dbReference>
<dbReference type="PANTHER" id="PTHR18934:SF119">
    <property type="entry name" value="ATP-DEPENDENT RNA HELICASE A"/>
    <property type="match status" value="1"/>
</dbReference>
<dbReference type="Pfam" id="PF04408">
    <property type="entry name" value="WHD_HA2"/>
    <property type="match status" value="1"/>
</dbReference>
<sequence>MVKFGDFLNSGTAKENVDPLRRWAGFGRFTGAWSLLSRPFWWQDLCVGIVNSVTRSNREVKGSNFLKDAAVGSRLQCSLEKGTLQLPPLEVPLILICPGTGLSPCRALVQERHKQLMGAKSPPARFHKGLQDLMFLGFRHQDGDFLYGHEWSNFKTWLSVHVAFSRDHEDKKAETSITIDDVTHVIDSCHVKETRFSPQSSTSVFSTVWVSQAAAKQRAGRAGRTRPGVCWRLCRQDFMEKELPKHTLCEMQRTPLEELVLQLRLLELGDHPGDFLRRAPEPPALEAVERAIRALVAIGALENDSQLRLTPLGFHLAHMPVDARIGKMLVYGSLCKCLAPILTIAACLSQRSPFIRNFNRTKEELQVQERRNVWGELHSDQLAAAKAYDKYHEQRRQGRENAWAVCDRFGLSSSTLDDVAQLRQQFLRHLAETGFADAEAGEDGGDQVNVHQSNLSLVILG</sequence>
<dbReference type="CDD" id="cd18791">
    <property type="entry name" value="SF2_C_RHA"/>
    <property type="match status" value="1"/>
</dbReference>
<protein>
    <recommendedName>
        <fullName evidence="6">Helicase-associated domain-containing protein</fullName>
    </recommendedName>
</protein>
<dbReference type="InterPro" id="IPR027417">
    <property type="entry name" value="P-loop_NTPase"/>
</dbReference>
<dbReference type="SUPFAM" id="SSF52343">
    <property type="entry name" value="Ferredoxin reductase-like, C-terminal NADP-linked domain"/>
    <property type="match status" value="1"/>
</dbReference>
<keyword evidence="3" id="KW-0378">Hydrolase</keyword>
<evidence type="ECO:0000256" key="5">
    <source>
        <dbReference type="ARBA" id="ARBA00022840"/>
    </source>
</evidence>
<proteinExistence type="inferred from homology"/>
<evidence type="ECO:0000313" key="7">
    <source>
        <dbReference type="EMBL" id="CAK9058255.1"/>
    </source>
</evidence>
<evidence type="ECO:0000256" key="1">
    <source>
        <dbReference type="ARBA" id="ARBA00008792"/>
    </source>
</evidence>
<dbReference type="Gene3D" id="3.40.50.300">
    <property type="entry name" value="P-loop containing nucleotide triphosphate hydrolases"/>
    <property type="match status" value="1"/>
</dbReference>
<dbReference type="Gene3D" id="1.20.120.1080">
    <property type="match status" value="1"/>
</dbReference>
<evidence type="ECO:0000256" key="2">
    <source>
        <dbReference type="ARBA" id="ARBA00022741"/>
    </source>
</evidence>
<keyword evidence="8" id="KW-1185">Reference proteome</keyword>
<dbReference type="SUPFAM" id="SSF52540">
    <property type="entry name" value="P-loop containing nucleoside triphosphate hydrolases"/>
    <property type="match status" value="1"/>
</dbReference>
<comment type="caution">
    <text evidence="7">The sequence shown here is derived from an EMBL/GenBank/DDBJ whole genome shotgun (WGS) entry which is preliminary data.</text>
</comment>
<evidence type="ECO:0000256" key="3">
    <source>
        <dbReference type="ARBA" id="ARBA00022801"/>
    </source>
</evidence>
<keyword evidence="5" id="KW-0067">ATP-binding</keyword>
<comment type="similarity">
    <text evidence="1">Belongs to the DEAD box helicase family. DEAH subfamily.</text>
</comment>
<dbReference type="EMBL" id="CAXAMN010021350">
    <property type="protein sequence ID" value="CAK9058255.1"/>
    <property type="molecule type" value="Genomic_DNA"/>
</dbReference>
<keyword evidence="2" id="KW-0547">Nucleotide-binding</keyword>
<dbReference type="InterPro" id="IPR039261">
    <property type="entry name" value="FNR_nucleotide-bd"/>
</dbReference>
<dbReference type="InterPro" id="IPR001433">
    <property type="entry name" value="OxRdtase_FAD/NAD-bd"/>
</dbReference>
<dbReference type="Pfam" id="PF21010">
    <property type="entry name" value="HA2_C"/>
    <property type="match status" value="1"/>
</dbReference>
<dbReference type="SMART" id="SM00847">
    <property type="entry name" value="HA2"/>
    <property type="match status" value="1"/>
</dbReference>
<dbReference type="Pfam" id="PF00175">
    <property type="entry name" value="NAD_binding_1"/>
    <property type="match status" value="1"/>
</dbReference>
<dbReference type="PANTHER" id="PTHR18934">
    <property type="entry name" value="ATP-DEPENDENT RNA HELICASE"/>
    <property type="match status" value="1"/>
</dbReference>
<evidence type="ECO:0000313" key="8">
    <source>
        <dbReference type="Proteomes" id="UP001642484"/>
    </source>
</evidence>
<organism evidence="7 8">
    <name type="scientific">Durusdinium trenchii</name>
    <dbReference type="NCBI Taxonomy" id="1381693"/>
    <lineage>
        <taxon>Eukaryota</taxon>
        <taxon>Sar</taxon>
        <taxon>Alveolata</taxon>
        <taxon>Dinophyceae</taxon>
        <taxon>Suessiales</taxon>
        <taxon>Symbiodiniaceae</taxon>
        <taxon>Durusdinium</taxon>
    </lineage>
</organism>
<dbReference type="Proteomes" id="UP001642484">
    <property type="component" value="Unassembled WGS sequence"/>
</dbReference>
<accession>A0ABP0N393</accession>
<name>A0ABP0N393_9DINO</name>
<gene>
    <name evidence="7" type="ORF">CCMP2556_LOCUS28712</name>
</gene>
<evidence type="ECO:0000259" key="6">
    <source>
        <dbReference type="SMART" id="SM00847"/>
    </source>
</evidence>
<evidence type="ECO:0000256" key="4">
    <source>
        <dbReference type="ARBA" id="ARBA00022806"/>
    </source>
</evidence>
<dbReference type="InterPro" id="IPR007502">
    <property type="entry name" value="Helicase-assoc_dom"/>
</dbReference>